<evidence type="ECO:0000313" key="1">
    <source>
        <dbReference type="EMBL" id="VEL34938.1"/>
    </source>
</evidence>
<sequence length="37" mass="4433">MRRFRPSVLLATVRKISVVVEMKKAQQVPRRVFGHRR</sequence>
<evidence type="ECO:0000313" key="2">
    <source>
        <dbReference type="Proteomes" id="UP000784294"/>
    </source>
</evidence>
<reference evidence="1" key="1">
    <citation type="submission" date="2018-11" db="EMBL/GenBank/DDBJ databases">
        <authorList>
            <consortium name="Pathogen Informatics"/>
        </authorList>
    </citation>
    <scope>NUCLEOTIDE SEQUENCE</scope>
</reference>
<proteinExistence type="predicted"/>
<organism evidence="1 2">
    <name type="scientific">Protopolystoma xenopodis</name>
    <dbReference type="NCBI Taxonomy" id="117903"/>
    <lineage>
        <taxon>Eukaryota</taxon>
        <taxon>Metazoa</taxon>
        <taxon>Spiralia</taxon>
        <taxon>Lophotrochozoa</taxon>
        <taxon>Platyhelminthes</taxon>
        <taxon>Monogenea</taxon>
        <taxon>Polyopisthocotylea</taxon>
        <taxon>Polystomatidea</taxon>
        <taxon>Polystomatidae</taxon>
        <taxon>Protopolystoma</taxon>
    </lineage>
</organism>
<keyword evidence="2" id="KW-1185">Reference proteome</keyword>
<dbReference type="Proteomes" id="UP000784294">
    <property type="component" value="Unassembled WGS sequence"/>
</dbReference>
<protein>
    <submittedName>
        <fullName evidence="1">Uncharacterized protein</fullName>
    </submittedName>
</protein>
<dbReference type="EMBL" id="CAAALY010248722">
    <property type="protein sequence ID" value="VEL34938.1"/>
    <property type="molecule type" value="Genomic_DNA"/>
</dbReference>
<comment type="caution">
    <text evidence="1">The sequence shown here is derived from an EMBL/GenBank/DDBJ whole genome shotgun (WGS) entry which is preliminary data.</text>
</comment>
<name>A0A448XEX9_9PLAT</name>
<gene>
    <name evidence="1" type="ORF">PXEA_LOCUS28378</name>
</gene>
<accession>A0A448XEX9</accession>
<dbReference type="AlphaFoldDB" id="A0A448XEX9"/>